<accession>A0A813FU44</accession>
<evidence type="ECO:0000313" key="2">
    <source>
        <dbReference type="Proteomes" id="UP000654075"/>
    </source>
</evidence>
<name>A0A813FU44_POLGL</name>
<proteinExistence type="predicted"/>
<sequence>MLAQGCLRSFVFLPLAQIGRIRPSLREKPGLIMATFSVFDIGNYVRHTKDENVLGKVIAHGPESDEMQIQVQWYDRERFSPEWFTIVKQDSRGVFIWSSDALDSPDCGLLETAVRRGILWDLNSKGLDKKGTFVKHRDKVGKVVDVRLPPKFRHAAIKVRFSENEVEEFDADSFDELEVISGAELEEAKQKAA</sequence>
<dbReference type="AlphaFoldDB" id="A0A813FU44"/>
<keyword evidence="2" id="KW-1185">Reference proteome</keyword>
<organism evidence="1 2">
    <name type="scientific">Polarella glacialis</name>
    <name type="common">Dinoflagellate</name>
    <dbReference type="NCBI Taxonomy" id="89957"/>
    <lineage>
        <taxon>Eukaryota</taxon>
        <taxon>Sar</taxon>
        <taxon>Alveolata</taxon>
        <taxon>Dinophyceae</taxon>
        <taxon>Suessiales</taxon>
        <taxon>Suessiaceae</taxon>
        <taxon>Polarella</taxon>
    </lineage>
</organism>
<dbReference type="EMBL" id="CAJNNV010025835">
    <property type="protein sequence ID" value="CAE8616274.1"/>
    <property type="molecule type" value="Genomic_DNA"/>
</dbReference>
<dbReference type="Proteomes" id="UP000654075">
    <property type="component" value="Unassembled WGS sequence"/>
</dbReference>
<reference evidence="1" key="1">
    <citation type="submission" date="2021-02" db="EMBL/GenBank/DDBJ databases">
        <authorList>
            <person name="Dougan E. K."/>
            <person name="Rhodes N."/>
            <person name="Thang M."/>
            <person name="Chan C."/>
        </authorList>
    </citation>
    <scope>NUCLEOTIDE SEQUENCE</scope>
</reference>
<evidence type="ECO:0000313" key="1">
    <source>
        <dbReference type="EMBL" id="CAE8616274.1"/>
    </source>
</evidence>
<gene>
    <name evidence="1" type="ORF">PGLA1383_LOCUS33971</name>
</gene>
<protein>
    <submittedName>
        <fullName evidence="1">Uncharacterized protein</fullName>
    </submittedName>
</protein>
<comment type="caution">
    <text evidence="1">The sequence shown here is derived from an EMBL/GenBank/DDBJ whole genome shotgun (WGS) entry which is preliminary data.</text>
</comment>